<keyword evidence="3" id="KW-1185">Reference proteome</keyword>
<dbReference type="SUPFAM" id="SSF141255">
    <property type="entry name" value="YccV-like"/>
    <property type="match status" value="1"/>
</dbReference>
<evidence type="ECO:0000313" key="2">
    <source>
        <dbReference type="EnsemblProtists" id="EOD20438"/>
    </source>
</evidence>
<dbReference type="STRING" id="2903.R1CCH2"/>
<dbReference type="PaxDb" id="2903-EOD20438"/>
<accession>A0A0D3JAA3</accession>
<name>A0A0D3JAA3_EMIH1</name>
<dbReference type="AlphaFoldDB" id="A0A0D3JAA3"/>
<proteinExistence type="predicted"/>
<feature type="domain" description="Hemimethylated DNA-binding" evidence="1">
    <location>
        <begin position="229"/>
        <end position="325"/>
    </location>
</feature>
<dbReference type="GO" id="GO:0003677">
    <property type="term" value="F:DNA binding"/>
    <property type="evidence" value="ECO:0007669"/>
    <property type="project" value="InterPro"/>
</dbReference>
<dbReference type="Proteomes" id="UP000013827">
    <property type="component" value="Unassembled WGS sequence"/>
</dbReference>
<sequence>MELTSLVSGMTEFAANLYPLKTEEELVALLSGMHHFPPGVPERARRVHERLPAGSALCSSDVGVLIDWLDTEGGLDGLYKHLAHTKEDLYISALLKALRAQSRALDFSTDWPKRAGLRGMAAAGNQLVKANSLVGQDAPSSFTEICLEWEQLLQARPVSSLLRPLFFAQSGDQARLLLAGYPALSSAIFQAVGDRIDQALAALRISSLFDAVVAHTASEAPARKRRPEGLLFACGDVCLHRFFGRCVVVGWDETCQRAGAWDLGQGLREVRRFGRAQPFYTVLLERDQVARYCSQENLALLTEAKVFAHPQAAFYFASARGFVPSEALTFVYPDDRDLSAAPERRDYRTLREALDG</sequence>
<dbReference type="EnsemblProtists" id="EOD20438">
    <property type="protein sequence ID" value="EOD20438"/>
    <property type="gene ID" value="EMIHUDRAFT_208283"/>
</dbReference>
<dbReference type="SMART" id="SM00992">
    <property type="entry name" value="YccV-like"/>
    <property type="match status" value="1"/>
</dbReference>
<reference evidence="2" key="2">
    <citation type="submission" date="2024-10" db="UniProtKB">
        <authorList>
            <consortium name="EnsemblProtists"/>
        </authorList>
    </citation>
    <scope>IDENTIFICATION</scope>
</reference>
<dbReference type="NCBIfam" id="TIGR02097">
    <property type="entry name" value="yccV"/>
    <property type="match status" value="1"/>
</dbReference>
<dbReference type="KEGG" id="ehx:EMIHUDRAFT_208283"/>
<organism evidence="2 3">
    <name type="scientific">Emiliania huxleyi (strain CCMP1516)</name>
    <dbReference type="NCBI Taxonomy" id="280463"/>
    <lineage>
        <taxon>Eukaryota</taxon>
        <taxon>Haptista</taxon>
        <taxon>Haptophyta</taxon>
        <taxon>Prymnesiophyceae</taxon>
        <taxon>Isochrysidales</taxon>
        <taxon>Noelaerhabdaceae</taxon>
        <taxon>Emiliania</taxon>
    </lineage>
</organism>
<evidence type="ECO:0000259" key="1">
    <source>
        <dbReference type="SMART" id="SM00992"/>
    </source>
</evidence>
<dbReference type="HOGENOM" id="CLU_779457_0_0_1"/>
<reference evidence="3" key="1">
    <citation type="journal article" date="2013" name="Nature">
        <title>Pan genome of the phytoplankton Emiliania underpins its global distribution.</title>
        <authorList>
            <person name="Read B.A."/>
            <person name="Kegel J."/>
            <person name="Klute M.J."/>
            <person name="Kuo A."/>
            <person name="Lefebvre S.C."/>
            <person name="Maumus F."/>
            <person name="Mayer C."/>
            <person name="Miller J."/>
            <person name="Monier A."/>
            <person name="Salamov A."/>
            <person name="Young J."/>
            <person name="Aguilar M."/>
            <person name="Claverie J.M."/>
            <person name="Frickenhaus S."/>
            <person name="Gonzalez K."/>
            <person name="Herman E.K."/>
            <person name="Lin Y.C."/>
            <person name="Napier J."/>
            <person name="Ogata H."/>
            <person name="Sarno A.F."/>
            <person name="Shmutz J."/>
            <person name="Schroeder D."/>
            <person name="de Vargas C."/>
            <person name="Verret F."/>
            <person name="von Dassow P."/>
            <person name="Valentin K."/>
            <person name="Van de Peer Y."/>
            <person name="Wheeler G."/>
            <person name="Dacks J.B."/>
            <person name="Delwiche C.F."/>
            <person name="Dyhrman S.T."/>
            <person name="Glockner G."/>
            <person name="John U."/>
            <person name="Richards T."/>
            <person name="Worden A.Z."/>
            <person name="Zhang X."/>
            <person name="Grigoriev I.V."/>
            <person name="Allen A.E."/>
            <person name="Bidle K."/>
            <person name="Borodovsky M."/>
            <person name="Bowler C."/>
            <person name="Brownlee C."/>
            <person name="Cock J.M."/>
            <person name="Elias M."/>
            <person name="Gladyshev V.N."/>
            <person name="Groth M."/>
            <person name="Guda C."/>
            <person name="Hadaegh A."/>
            <person name="Iglesias-Rodriguez M.D."/>
            <person name="Jenkins J."/>
            <person name="Jones B.M."/>
            <person name="Lawson T."/>
            <person name="Leese F."/>
            <person name="Lindquist E."/>
            <person name="Lobanov A."/>
            <person name="Lomsadze A."/>
            <person name="Malik S.B."/>
            <person name="Marsh M.E."/>
            <person name="Mackinder L."/>
            <person name="Mock T."/>
            <person name="Mueller-Roeber B."/>
            <person name="Pagarete A."/>
            <person name="Parker M."/>
            <person name="Probert I."/>
            <person name="Quesneville H."/>
            <person name="Raines C."/>
            <person name="Rensing S.A."/>
            <person name="Riano-Pachon D.M."/>
            <person name="Richier S."/>
            <person name="Rokitta S."/>
            <person name="Shiraiwa Y."/>
            <person name="Soanes D.M."/>
            <person name="van der Giezen M."/>
            <person name="Wahlund T.M."/>
            <person name="Williams B."/>
            <person name="Wilson W."/>
            <person name="Wolfe G."/>
            <person name="Wurch L.L."/>
        </authorList>
    </citation>
    <scope>NUCLEOTIDE SEQUENCE</scope>
</reference>
<dbReference type="RefSeq" id="XP_005772867.1">
    <property type="nucleotide sequence ID" value="XM_005772810.1"/>
</dbReference>
<dbReference type="InterPro" id="IPR036623">
    <property type="entry name" value="Hemimethylated_DNA-bd_sf"/>
</dbReference>
<dbReference type="GeneID" id="17265985"/>
<evidence type="ECO:0000313" key="3">
    <source>
        <dbReference type="Proteomes" id="UP000013827"/>
    </source>
</evidence>
<protein>
    <recommendedName>
        <fullName evidence="1">Hemimethylated DNA-binding domain-containing protein</fullName>
    </recommendedName>
</protein>
<dbReference type="Gene3D" id="2.30.30.390">
    <property type="entry name" value="Hemimethylated DNA-binding domain"/>
    <property type="match status" value="1"/>
</dbReference>
<dbReference type="InterPro" id="IPR011722">
    <property type="entry name" value="Hemimethylated_DNA-bd_dom"/>
</dbReference>
<dbReference type="Pfam" id="PF08755">
    <property type="entry name" value="YccV-like"/>
    <property type="match status" value="1"/>
</dbReference>